<protein>
    <submittedName>
        <fullName evidence="2">Uncharacterized protein</fullName>
    </submittedName>
</protein>
<organism evidence="2 3">
    <name type="scientific">Sphagnum troendelagicum</name>
    <dbReference type="NCBI Taxonomy" id="128251"/>
    <lineage>
        <taxon>Eukaryota</taxon>
        <taxon>Viridiplantae</taxon>
        <taxon>Streptophyta</taxon>
        <taxon>Embryophyta</taxon>
        <taxon>Bryophyta</taxon>
        <taxon>Sphagnophytina</taxon>
        <taxon>Sphagnopsida</taxon>
        <taxon>Sphagnales</taxon>
        <taxon>Sphagnaceae</taxon>
        <taxon>Sphagnum</taxon>
    </lineage>
</organism>
<feature type="coiled-coil region" evidence="1">
    <location>
        <begin position="189"/>
        <end position="220"/>
    </location>
</feature>
<evidence type="ECO:0000313" key="2">
    <source>
        <dbReference type="EMBL" id="CAK9228282.1"/>
    </source>
</evidence>
<proteinExistence type="predicted"/>
<name>A0ABP0UQW4_9BRYO</name>
<keyword evidence="1" id="KW-0175">Coiled coil</keyword>
<gene>
    <name evidence="2" type="ORF">CSSPTR1EN2_LOCUS18922</name>
</gene>
<keyword evidence="3" id="KW-1185">Reference proteome</keyword>
<dbReference type="Proteomes" id="UP001497512">
    <property type="component" value="Chromosome 6"/>
</dbReference>
<dbReference type="EMBL" id="OZ019898">
    <property type="protein sequence ID" value="CAK9228282.1"/>
    <property type="molecule type" value="Genomic_DNA"/>
</dbReference>
<accession>A0ABP0UQW4</accession>
<sequence length="417" mass="43138">MLCLTSLSQLGPPIVSRRTEFAKTDQNQNEMEGLDAGSKAASAKAAPAQDGMEKIAAVTVKIADSLGKSDWIPLLTNAVNLIILVNKQMGIFANTSDPETREVMKSSLERCNRKTLHLVNFLTRCKGNLQNIFAKFREAGDAAEKHPNDIERIKKLTAKARGVQEGSQTTISVTQDIDPSRPNALAKILFDMEEEIKSTMEEYQKLLSESQLAIKNLSKKKAVTTSRVWKCVGVAAAGLTLAACATAYVVHPTIGSFVATAAGIGVAKAGAAGAAAGVAKAGAAAALAKAGAAAGVAKAGAAAGVAKAGAAAGVAKAGTAAGVAKAGAAGAAVARLSISWAKDMQAAIGHLDTALKTLKNINRTAHKLDVELNGTKSSLYNLETAIQLAGERLDDLSRSSKKPLGLRANLIKIYNDG</sequence>
<evidence type="ECO:0000256" key="1">
    <source>
        <dbReference type="SAM" id="Coils"/>
    </source>
</evidence>
<evidence type="ECO:0000313" key="3">
    <source>
        <dbReference type="Proteomes" id="UP001497512"/>
    </source>
</evidence>
<reference evidence="2" key="1">
    <citation type="submission" date="2024-02" db="EMBL/GenBank/DDBJ databases">
        <authorList>
            <consortium name="ELIXIR-Norway"/>
            <consortium name="Elixir Norway"/>
        </authorList>
    </citation>
    <scope>NUCLEOTIDE SEQUENCE</scope>
</reference>